<dbReference type="CDD" id="cd00092">
    <property type="entry name" value="HTH_CRP"/>
    <property type="match status" value="1"/>
</dbReference>
<dbReference type="PANTHER" id="PTHR24567">
    <property type="entry name" value="CRP FAMILY TRANSCRIPTIONAL REGULATORY PROTEIN"/>
    <property type="match status" value="1"/>
</dbReference>
<dbReference type="SMART" id="SM00419">
    <property type="entry name" value="HTH_CRP"/>
    <property type="match status" value="1"/>
</dbReference>
<gene>
    <name evidence="6" type="ORF">L861_13935</name>
</gene>
<dbReference type="AlphaFoldDB" id="S2KYA9"/>
<dbReference type="PROSITE" id="PS51063">
    <property type="entry name" value="HTH_CRP_2"/>
    <property type="match status" value="1"/>
</dbReference>
<dbReference type="FunFam" id="1.10.10.10:FF:000028">
    <property type="entry name" value="Fumarate/nitrate reduction transcriptional regulator Fnr"/>
    <property type="match status" value="1"/>
</dbReference>
<keyword evidence="1" id="KW-0805">Transcription regulation</keyword>
<feature type="domain" description="HTH crp-type" evidence="5">
    <location>
        <begin position="106"/>
        <end position="179"/>
    </location>
</feature>
<feature type="compositionally biased region" description="Basic and acidic residues" evidence="4">
    <location>
        <begin position="206"/>
        <end position="222"/>
    </location>
</feature>
<dbReference type="InterPro" id="IPR014710">
    <property type="entry name" value="RmlC-like_jellyroll"/>
</dbReference>
<comment type="caution">
    <text evidence="6">The sequence shown here is derived from an EMBL/GenBank/DDBJ whole genome shotgun (WGS) entry which is preliminary data.</text>
</comment>
<name>S2KYA9_LITA3</name>
<dbReference type="Gene3D" id="1.10.10.10">
    <property type="entry name" value="Winged helix-like DNA-binding domain superfamily/Winged helix DNA-binding domain"/>
    <property type="match status" value="1"/>
</dbReference>
<organism evidence="6 7">
    <name type="scientific">Litchfieldella anticariensis (strain DSM 16096 / CECT 5854 / CIP 108499 / LMG 22089 / FP35)</name>
    <name type="common">Halomonas anticariensis</name>
    <dbReference type="NCBI Taxonomy" id="1121939"/>
    <lineage>
        <taxon>Bacteria</taxon>
        <taxon>Pseudomonadati</taxon>
        <taxon>Pseudomonadota</taxon>
        <taxon>Gammaproteobacteria</taxon>
        <taxon>Oceanospirillales</taxon>
        <taxon>Halomonadaceae</taxon>
        <taxon>Litchfieldella</taxon>
    </lineage>
</organism>
<feature type="region of interest" description="Disordered" evidence="4">
    <location>
        <begin position="187"/>
        <end position="222"/>
    </location>
</feature>
<keyword evidence="2" id="KW-0238">DNA-binding</keyword>
<dbReference type="STRING" id="1121939.L861_13935"/>
<dbReference type="Gene3D" id="2.60.120.10">
    <property type="entry name" value="Jelly Rolls"/>
    <property type="match status" value="1"/>
</dbReference>
<dbReference type="InterPro" id="IPR012318">
    <property type="entry name" value="HTH_CRP"/>
</dbReference>
<dbReference type="GO" id="GO:0005829">
    <property type="term" value="C:cytosol"/>
    <property type="evidence" value="ECO:0007669"/>
    <property type="project" value="TreeGrafter"/>
</dbReference>
<dbReference type="InterPro" id="IPR036390">
    <property type="entry name" value="WH_DNA-bd_sf"/>
</dbReference>
<dbReference type="EMBL" id="ASTJ01000041">
    <property type="protein sequence ID" value="EPC00369.1"/>
    <property type="molecule type" value="Genomic_DNA"/>
</dbReference>
<sequence>MVRQEDPFTSIFMVRSGSLKQVIDEEGGTQLTNFYLPGELVGLDGIDDPCYPGSIIALETSTVCEFPFHRLDALSEKASGLRRYLYGRISKELRSEHRLLRLLLGKTSDARLAFFLCHLSERFHRQGFSAYRFRLSMSRGDIAHHLGLAVETISRTVSRFQRKGMISVKGRDVDILDMPSLMSLAAGAGEGGVNPDTVRGRGNPKGRQEEKRPHESGRRPHC</sequence>
<dbReference type="eggNOG" id="COG0664">
    <property type="taxonomic scope" value="Bacteria"/>
</dbReference>
<keyword evidence="3" id="KW-0804">Transcription</keyword>
<dbReference type="InterPro" id="IPR036388">
    <property type="entry name" value="WH-like_DNA-bd_sf"/>
</dbReference>
<evidence type="ECO:0000256" key="3">
    <source>
        <dbReference type="ARBA" id="ARBA00023163"/>
    </source>
</evidence>
<proteinExistence type="predicted"/>
<accession>S2KYA9</accession>
<reference evidence="6 7" key="1">
    <citation type="journal article" date="2013" name="Genome Announc.">
        <title>Draft genome sequence of the moderately halophilic gammaproteobacterium Halomonas anticariensis FP35.</title>
        <authorList>
            <person name="Tahrioui A."/>
            <person name="Quesada E."/>
            <person name="Llamas I."/>
        </authorList>
    </citation>
    <scope>NUCLEOTIDE SEQUENCE [LARGE SCALE GENOMIC DNA]</scope>
    <source>
        <strain evidence="7">DSM 16096 / CECT 5854 / LMG 22089 / FP35</strain>
    </source>
</reference>
<dbReference type="PANTHER" id="PTHR24567:SF75">
    <property type="entry name" value="FUMARATE AND NITRATE REDUCTION REGULATORY PROTEIN"/>
    <property type="match status" value="1"/>
</dbReference>
<dbReference type="SUPFAM" id="SSF46785">
    <property type="entry name" value="Winged helix' DNA-binding domain"/>
    <property type="match status" value="1"/>
</dbReference>
<evidence type="ECO:0000256" key="1">
    <source>
        <dbReference type="ARBA" id="ARBA00023015"/>
    </source>
</evidence>
<evidence type="ECO:0000256" key="4">
    <source>
        <dbReference type="SAM" id="MobiDB-lite"/>
    </source>
</evidence>
<dbReference type="PATRIC" id="fig|1121939.11.peg.4133"/>
<evidence type="ECO:0000313" key="6">
    <source>
        <dbReference type="EMBL" id="EPC00369.1"/>
    </source>
</evidence>
<dbReference type="CDD" id="cd00038">
    <property type="entry name" value="CAP_ED"/>
    <property type="match status" value="1"/>
</dbReference>
<dbReference type="Proteomes" id="UP000014463">
    <property type="component" value="Unassembled WGS sequence"/>
</dbReference>
<dbReference type="Pfam" id="PF00027">
    <property type="entry name" value="cNMP_binding"/>
    <property type="match status" value="1"/>
</dbReference>
<evidence type="ECO:0000259" key="5">
    <source>
        <dbReference type="PROSITE" id="PS51063"/>
    </source>
</evidence>
<dbReference type="InterPro" id="IPR018490">
    <property type="entry name" value="cNMP-bd_dom_sf"/>
</dbReference>
<keyword evidence="7" id="KW-1185">Reference proteome</keyword>
<dbReference type="Pfam" id="PF13545">
    <property type="entry name" value="HTH_Crp_2"/>
    <property type="match status" value="1"/>
</dbReference>
<dbReference type="InterPro" id="IPR000595">
    <property type="entry name" value="cNMP-bd_dom"/>
</dbReference>
<dbReference type="GO" id="GO:0003700">
    <property type="term" value="F:DNA-binding transcription factor activity"/>
    <property type="evidence" value="ECO:0007669"/>
    <property type="project" value="TreeGrafter"/>
</dbReference>
<protein>
    <recommendedName>
        <fullName evidence="5">HTH crp-type domain-containing protein</fullName>
    </recommendedName>
</protein>
<dbReference type="PRINTS" id="PR00034">
    <property type="entry name" value="HTHCRP"/>
</dbReference>
<evidence type="ECO:0000256" key="2">
    <source>
        <dbReference type="ARBA" id="ARBA00023125"/>
    </source>
</evidence>
<dbReference type="SUPFAM" id="SSF51206">
    <property type="entry name" value="cAMP-binding domain-like"/>
    <property type="match status" value="1"/>
</dbReference>
<dbReference type="InterPro" id="IPR050397">
    <property type="entry name" value="Env_Response_Regulators"/>
</dbReference>
<evidence type="ECO:0000313" key="7">
    <source>
        <dbReference type="Proteomes" id="UP000014463"/>
    </source>
</evidence>
<dbReference type="GO" id="GO:0003677">
    <property type="term" value="F:DNA binding"/>
    <property type="evidence" value="ECO:0007669"/>
    <property type="project" value="UniProtKB-KW"/>
</dbReference>